<evidence type="ECO:0000256" key="5">
    <source>
        <dbReference type="ARBA" id="ARBA00023004"/>
    </source>
</evidence>
<dbReference type="STRING" id="83449.BON30_36900"/>
<keyword evidence="5 7" id="KW-0408">Iron</keyword>
<evidence type="ECO:0000256" key="8">
    <source>
        <dbReference type="SAM" id="MobiDB-lite"/>
    </source>
</evidence>
<dbReference type="GO" id="GO:0020037">
    <property type="term" value="F:heme binding"/>
    <property type="evidence" value="ECO:0007669"/>
    <property type="project" value="InterPro"/>
</dbReference>
<feature type="compositionally biased region" description="Polar residues" evidence="8">
    <location>
        <begin position="1"/>
        <end position="10"/>
    </location>
</feature>
<dbReference type="InterPro" id="IPR001128">
    <property type="entry name" value="Cyt_P450"/>
</dbReference>
<protein>
    <submittedName>
        <fullName evidence="9">Cytochrome</fullName>
    </submittedName>
</protein>
<dbReference type="EMBL" id="MPIN01000013">
    <property type="protein sequence ID" value="OJH35650.1"/>
    <property type="molecule type" value="Genomic_DNA"/>
</dbReference>
<dbReference type="GO" id="GO:0016705">
    <property type="term" value="F:oxidoreductase activity, acting on paired donors, with incorporation or reduction of molecular oxygen"/>
    <property type="evidence" value="ECO:0007669"/>
    <property type="project" value="InterPro"/>
</dbReference>
<dbReference type="RefSeq" id="WP_071903224.1">
    <property type="nucleotide sequence ID" value="NZ_MPIN01000013.1"/>
</dbReference>
<proteinExistence type="inferred from homology"/>
<dbReference type="AlphaFoldDB" id="A0A1L9B068"/>
<dbReference type="GO" id="GO:0004497">
    <property type="term" value="F:monooxygenase activity"/>
    <property type="evidence" value="ECO:0007669"/>
    <property type="project" value="UniProtKB-KW"/>
</dbReference>
<evidence type="ECO:0000256" key="6">
    <source>
        <dbReference type="ARBA" id="ARBA00023033"/>
    </source>
</evidence>
<dbReference type="FunFam" id="1.10.630.10:FF:000018">
    <property type="entry name" value="Cytochrome P450 monooxygenase"/>
    <property type="match status" value="1"/>
</dbReference>
<dbReference type="PANTHER" id="PTHR46696">
    <property type="entry name" value="P450, PUTATIVE (EUROFUNG)-RELATED"/>
    <property type="match status" value="1"/>
</dbReference>
<comment type="caution">
    <text evidence="9">The sequence shown here is derived from an EMBL/GenBank/DDBJ whole genome shotgun (WGS) entry which is preliminary data.</text>
</comment>
<dbReference type="Pfam" id="PF00067">
    <property type="entry name" value="p450"/>
    <property type="match status" value="1"/>
</dbReference>
<dbReference type="PANTHER" id="PTHR46696:SF1">
    <property type="entry name" value="CYTOCHROME P450 YJIB-RELATED"/>
    <property type="match status" value="1"/>
</dbReference>
<comment type="similarity">
    <text evidence="1 7">Belongs to the cytochrome P450 family.</text>
</comment>
<evidence type="ECO:0000313" key="10">
    <source>
        <dbReference type="Proteomes" id="UP000182229"/>
    </source>
</evidence>
<dbReference type="InterPro" id="IPR036396">
    <property type="entry name" value="Cyt_P450_sf"/>
</dbReference>
<dbReference type="GO" id="GO:0005506">
    <property type="term" value="F:iron ion binding"/>
    <property type="evidence" value="ECO:0007669"/>
    <property type="project" value="InterPro"/>
</dbReference>
<accession>A0A1L9B068</accession>
<evidence type="ECO:0000256" key="2">
    <source>
        <dbReference type="ARBA" id="ARBA00022617"/>
    </source>
</evidence>
<keyword evidence="4 7" id="KW-0560">Oxidoreductase</keyword>
<dbReference type="OrthoDB" id="4511384at2"/>
<evidence type="ECO:0000256" key="3">
    <source>
        <dbReference type="ARBA" id="ARBA00022723"/>
    </source>
</evidence>
<dbReference type="PRINTS" id="PR00359">
    <property type="entry name" value="BP450"/>
</dbReference>
<organism evidence="9 10">
    <name type="scientific">Cystobacter ferrugineus</name>
    <dbReference type="NCBI Taxonomy" id="83449"/>
    <lineage>
        <taxon>Bacteria</taxon>
        <taxon>Pseudomonadati</taxon>
        <taxon>Myxococcota</taxon>
        <taxon>Myxococcia</taxon>
        <taxon>Myxococcales</taxon>
        <taxon>Cystobacterineae</taxon>
        <taxon>Archangiaceae</taxon>
        <taxon>Cystobacter</taxon>
    </lineage>
</organism>
<dbReference type="InterPro" id="IPR017972">
    <property type="entry name" value="Cyt_P450_CS"/>
</dbReference>
<keyword evidence="6 7" id="KW-0503">Monooxygenase</keyword>
<name>A0A1L9B068_9BACT</name>
<dbReference type="InterPro" id="IPR002397">
    <property type="entry name" value="Cyt_P450_B"/>
</dbReference>
<dbReference type="Gene3D" id="1.10.630.10">
    <property type="entry name" value="Cytochrome P450"/>
    <property type="match status" value="1"/>
</dbReference>
<evidence type="ECO:0000256" key="7">
    <source>
        <dbReference type="RuleBase" id="RU000461"/>
    </source>
</evidence>
<dbReference type="Proteomes" id="UP000182229">
    <property type="component" value="Unassembled WGS sequence"/>
</dbReference>
<reference evidence="10" key="1">
    <citation type="submission" date="2016-11" db="EMBL/GenBank/DDBJ databases">
        <authorList>
            <person name="Shukria A."/>
            <person name="Stevens D.C."/>
        </authorList>
    </citation>
    <scope>NUCLEOTIDE SEQUENCE [LARGE SCALE GENOMIC DNA]</scope>
    <source>
        <strain evidence="10">Cbfe23</strain>
    </source>
</reference>
<reference evidence="9 10" key="2">
    <citation type="submission" date="2016-12" db="EMBL/GenBank/DDBJ databases">
        <title>Draft Genome Sequence of Cystobacter ferrugineus Strain Cbfe23.</title>
        <authorList>
            <person name="Akbar S."/>
            <person name="Dowd S.E."/>
            <person name="Stevens D.C."/>
        </authorList>
    </citation>
    <scope>NUCLEOTIDE SEQUENCE [LARGE SCALE GENOMIC DNA]</scope>
    <source>
        <strain evidence="9 10">Cbfe23</strain>
    </source>
</reference>
<evidence type="ECO:0000256" key="1">
    <source>
        <dbReference type="ARBA" id="ARBA00010617"/>
    </source>
</evidence>
<keyword evidence="10" id="KW-1185">Reference proteome</keyword>
<keyword evidence="3 7" id="KW-0479">Metal-binding</keyword>
<sequence>MSDHQTNPSENRPAVQFNPYAPGYDVNPNPALEKLRAQAPIFYWEQGRCWVVSRYEDGLTVLRDDKRFSPNRDDWEFASVLGSDALIPEMEELNKNGLFALGEQNHARVRRLVSPAFTPRATERLRPEIQATVDEILDSMAAKGRVNMVHEFSERIPARVIGSMLKIPKGNEELFVDFTNAVAKSVFASALAPEELAPLRRQIREGIVLVTETIEERRRNPQENDILTTLIQTEEQGDKLNKQELLALVSSLIVGGFETTVHLFSFCVYNLLQYPEAFAELKTRPELTKNLVEEVLRFDNFVKMGPARYALEDMELGGMRIKKGQMLVVLVGSALRDERAFDKADVFDIQRNASAGIAFGHGAHYCLGANLARLMGQISMGTLVRRFPEMRLVKQPSFGPHSLMRKMEVLEVDLGSPSA</sequence>
<feature type="region of interest" description="Disordered" evidence="8">
    <location>
        <begin position="1"/>
        <end position="22"/>
    </location>
</feature>
<dbReference type="SUPFAM" id="SSF48264">
    <property type="entry name" value="Cytochrome P450"/>
    <property type="match status" value="1"/>
</dbReference>
<gene>
    <name evidence="9" type="ORF">BON30_36900</name>
</gene>
<evidence type="ECO:0000256" key="4">
    <source>
        <dbReference type="ARBA" id="ARBA00023002"/>
    </source>
</evidence>
<keyword evidence="2 7" id="KW-0349">Heme</keyword>
<evidence type="ECO:0000313" key="9">
    <source>
        <dbReference type="EMBL" id="OJH35650.1"/>
    </source>
</evidence>
<dbReference type="PROSITE" id="PS00086">
    <property type="entry name" value="CYTOCHROME_P450"/>
    <property type="match status" value="1"/>
</dbReference>